<keyword evidence="2" id="KW-1185">Reference proteome</keyword>
<name>A0AAV4XID9_CAEEX</name>
<proteinExistence type="predicted"/>
<comment type="caution">
    <text evidence="1">The sequence shown here is derived from an EMBL/GenBank/DDBJ whole genome shotgun (WGS) entry which is preliminary data.</text>
</comment>
<dbReference type="EMBL" id="BPLR01017841">
    <property type="protein sequence ID" value="GIY94912.1"/>
    <property type="molecule type" value="Genomic_DNA"/>
</dbReference>
<evidence type="ECO:0000313" key="1">
    <source>
        <dbReference type="EMBL" id="GIY94912.1"/>
    </source>
</evidence>
<sequence length="69" mass="7635">MRFDSQHQVDNYLPSHFSRNRSFGISAYVSAGRSQLGASPMVSVPFGPDGIQFTKAIFIIRTKPPTCIC</sequence>
<gene>
    <name evidence="1" type="ORF">CEXT_807351</name>
</gene>
<dbReference type="AlphaFoldDB" id="A0AAV4XID9"/>
<reference evidence="1 2" key="1">
    <citation type="submission" date="2021-06" db="EMBL/GenBank/DDBJ databases">
        <title>Caerostris extrusa draft genome.</title>
        <authorList>
            <person name="Kono N."/>
            <person name="Arakawa K."/>
        </authorList>
    </citation>
    <scope>NUCLEOTIDE SEQUENCE [LARGE SCALE GENOMIC DNA]</scope>
</reference>
<organism evidence="1 2">
    <name type="scientific">Caerostris extrusa</name>
    <name type="common">Bark spider</name>
    <name type="synonym">Caerostris bankana</name>
    <dbReference type="NCBI Taxonomy" id="172846"/>
    <lineage>
        <taxon>Eukaryota</taxon>
        <taxon>Metazoa</taxon>
        <taxon>Ecdysozoa</taxon>
        <taxon>Arthropoda</taxon>
        <taxon>Chelicerata</taxon>
        <taxon>Arachnida</taxon>
        <taxon>Araneae</taxon>
        <taxon>Araneomorphae</taxon>
        <taxon>Entelegynae</taxon>
        <taxon>Araneoidea</taxon>
        <taxon>Araneidae</taxon>
        <taxon>Caerostris</taxon>
    </lineage>
</organism>
<protein>
    <submittedName>
        <fullName evidence="1">Uncharacterized protein</fullName>
    </submittedName>
</protein>
<accession>A0AAV4XID9</accession>
<dbReference type="Proteomes" id="UP001054945">
    <property type="component" value="Unassembled WGS sequence"/>
</dbReference>
<evidence type="ECO:0000313" key="2">
    <source>
        <dbReference type="Proteomes" id="UP001054945"/>
    </source>
</evidence>